<protein>
    <recommendedName>
        <fullName evidence="7">EGF-like domain-containing protein</fullName>
    </recommendedName>
</protein>
<dbReference type="AlphaFoldDB" id="A0A835XKX3"/>
<comment type="similarity">
    <text evidence="2">Belongs to the glycosyltransferase 47 family.</text>
</comment>
<dbReference type="InterPro" id="IPR004263">
    <property type="entry name" value="Exostosin"/>
</dbReference>
<organism evidence="8 9">
    <name type="scientific">Edaphochlamys debaryana</name>
    <dbReference type="NCBI Taxonomy" id="47281"/>
    <lineage>
        <taxon>Eukaryota</taxon>
        <taxon>Viridiplantae</taxon>
        <taxon>Chlorophyta</taxon>
        <taxon>core chlorophytes</taxon>
        <taxon>Chlorophyceae</taxon>
        <taxon>CS clade</taxon>
        <taxon>Chlamydomonadales</taxon>
        <taxon>Chlamydomonadales incertae sedis</taxon>
        <taxon>Edaphochlamys</taxon>
    </lineage>
</organism>
<accession>A0A835XKX3</accession>
<keyword evidence="6" id="KW-0732">Signal</keyword>
<keyword evidence="9" id="KW-1185">Reference proteome</keyword>
<reference evidence="8" key="1">
    <citation type="journal article" date="2020" name="bioRxiv">
        <title>Comparative genomics of Chlamydomonas.</title>
        <authorList>
            <person name="Craig R.J."/>
            <person name="Hasan A.R."/>
            <person name="Ness R.W."/>
            <person name="Keightley P.D."/>
        </authorList>
    </citation>
    <scope>NUCLEOTIDE SEQUENCE</scope>
    <source>
        <strain evidence="8">CCAP 11/70</strain>
    </source>
</reference>
<feature type="region of interest" description="Disordered" evidence="5">
    <location>
        <begin position="661"/>
        <end position="696"/>
    </location>
</feature>
<feature type="signal peptide" evidence="6">
    <location>
        <begin position="1"/>
        <end position="31"/>
    </location>
</feature>
<dbReference type="CDD" id="cd00055">
    <property type="entry name" value="EGF_Lam"/>
    <property type="match status" value="1"/>
</dbReference>
<dbReference type="PANTHER" id="PTHR11062">
    <property type="entry name" value="EXOSTOSIN HEPARAN SULFATE GLYCOSYLTRANSFERASE -RELATED"/>
    <property type="match status" value="1"/>
</dbReference>
<keyword evidence="4" id="KW-1015">Disulfide bond</keyword>
<dbReference type="InterPro" id="IPR002049">
    <property type="entry name" value="LE_dom"/>
</dbReference>
<evidence type="ECO:0000256" key="3">
    <source>
        <dbReference type="ARBA" id="ARBA00023034"/>
    </source>
</evidence>
<dbReference type="Proteomes" id="UP000612055">
    <property type="component" value="Unassembled WGS sequence"/>
</dbReference>
<dbReference type="PANTHER" id="PTHR11062:SF376">
    <property type="entry name" value="EXOSTOSIN FAMILY PROTEIN"/>
    <property type="match status" value="1"/>
</dbReference>
<keyword evidence="4" id="KW-0245">EGF-like domain</keyword>
<dbReference type="EMBL" id="JAEHOE010000256">
    <property type="protein sequence ID" value="KAG2482149.1"/>
    <property type="molecule type" value="Genomic_DNA"/>
</dbReference>
<feature type="disulfide bond" evidence="4">
    <location>
        <begin position="180"/>
        <end position="189"/>
    </location>
</feature>
<comment type="caution">
    <text evidence="4">Lacks conserved residue(s) required for the propagation of feature annotation.</text>
</comment>
<keyword evidence="3" id="KW-0333">Golgi apparatus</keyword>
<evidence type="ECO:0000259" key="7">
    <source>
        <dbReference type="PROSITE" id="PS50026"/>
    </source>
</evidence>
<evidence type="ECO:0000256" key="1">
    <source>
        <dbReference type="ARBA" id="ARBA00004323"/>
    </source>
</evidence>
<name>A0A835XKX3_9CHLO</name>
<sequence length="849" mass="90495">MAGKDASWSFSRGRSLLVVIAAFSLWAQSSAEDDFERFWGLRLGRAPQRSGRGGGAGGGGPQGPDGGGGGGRRLLHRDLKYEEIFLYWQRMYGNWSREDHEEHVATFKHQLQSGPEGAGAWERPPSSDAAFLAAYYFLRGRSRAALGARAAPGWSPERDRCPPGCTEHGTCHQGEGRCDCPRGRTGPDCSQPLASSCGDWCLREGQCHRIIREWCVNECNQRGVCVYGFCHCFAGYYGAGMDWDASPAPRPVLLQGLGYEPNPRGPKIYVYEFPPQFNVWGHLWIDRPNNLILWERILSLRLRTLDPEEADFFFVPGCRRGCNLWRGKFEYILKHYGRYWERRGGRDNLVTSVGDWGRCEAPWPLLGGRALDTAQGAGGTGGNASGPSASASPLDVAPLLERVTMLTHWGISADRSGEVSDNLFKACHKPNQDLVIPPLVGDMFGAYEWSVWHPKRRITPIQKTVLASVAGSLCGWNSAEDPPCKNRRYSFGVRAALWQLLRDTPDFQVVKRVPNMARAMAESEFCFAPTGAGYGKRNVISATLGCMPVIISDHVAQPWEPFLDWGSFGAWIPEADMNATEAVLRAFTAEEKADKMRRLHCAALHLTWSSVFGAVAAGDSGGWDAVGTLVWVLRARARNPGVEDSRLRAVDPEFDAFMDCRTGPTPSPGGAGAGAGGAGAGGETAAPARSPPMPSSAHAALLRPAAAAAEAAAFPRRTFATAAWARARAAAAAAAAGGAGGGGGGVGIALPGLGSDPRAGATEAAPGEGVEWVVLPGGLNVSAPLCLFSPTALAYADPGAPLVDVGALRRSHPPGDCLPRNANRAGAFHAGGSATCAPGEPLTACAVLA</sequence>
<proteinExistence type="inferred from homology"/>
<dbReference type="Pfam" id="PF03016">
    <property type="entry name" value="Exostosin_GT47"/>
    <property type="match status" value="1"/>
</dbReference>
<comment type="caution">
    <text evidence="8">The sequence shown here is derived from an EMBL/GenBank/DDBJ whole genome shotgun (WGS) entry which is preliminary data.</text>
</comment>
<dbReference type="GO" id="GO:0000139">
    <property type="term" value="C:Golgi membrane"/>
    <property type="evidence" value="ECO:0007669"/>
    <property type="project" value="UniProtKB-SubCell"/>
</dbReference>
<comment type="subcellular location">
    <subcellularLocation>
        <location evidence="1">Golgi apparatus membrane</location>
        <topology evidence="1">Single-pass type II membrane protein</topology>
    </subcellularLocation>
</comment>
<feature type="region of interest" description="Disordered" evidence="5">
    <location>
        <begin position="48"/>
        <end position="73"/>
    </location>
</feature>
<feature type="disulfide bond" evidence="4">
    <location>
        <begin position="161"/>
        <end position="171"/>
    </location>
</feature>
<dbReference type="InterPro" id="IPR000742">
    <property type="entry name" value="EGF"/>
</dbReference>
<evidence type="ECO:0000256" key="6">
    <source>
        <dbReference type="SAM" id="SignalP"/>
    </source>
</evidence>
<dbReference type="Gene3D" id="2.10.25.10">
    <property type="entry name" value="Laminin"/>
    <property type="match status" value="1"/>
</dbReference>
<feature type="compositionally biased region" description="Gly residues" evidence="5">
    <location>
        <begin position="669"/>
        <end position="682"/>
    </location>
</feature>
<dbReference type="InterPro" id="IPR040911">
    <property type="entry name" value="Exostosin_GT47"/>
</dbReference>
<dbReference type="PROSITE" id="PS00022">
    <property type="entry name" value="EGF_1"/>
    <property type="match status" value="1"/>
</dbReference>
<evidence type="ECO:0000313" key="8">
    <source>
        <dbReference type="EMBL" id="KAG2482149.1"/>
    </source>
</evidence>
<evidence type="ECO:0000256" key="4">
    <source>
        <dbReference type="PROSITE-ProRule" id="PRU00076"/>
    </source>
</evidence>
<evidence type="ECO:0000256" key="2">
    <source>
        <dbReference type="ARBA" id="ARBA00010271"/>
    </source>
</evidence>
<dbReference type="GO" id="GO:0016757">
    <property type="term" value="F:glycosyltransferase activity"/>
    <property type="evidence" value="ECO:0007669"/>
    <property type="project" value="InterPro"/>
</dbReference>
<evidence type="ECO:0000313" key="9">
    <source>
        <dbReference type="Proteomes" id="UP000612055"/>
    </source>
</evidence>
<evidence type="ECO:0000256" key="5">
    <source>
        <dbReference type="SAM" id="MobiDB-lite"/>
    </source>
</evidence>
<feature type="domain" description="EGF-like" evidence="7">
    <location>
        <begin position="157"/>
        <end position="190"/>
    </location>
</feature>
<dbReference type="PROSITE" id="PS50026">
    <property type="entry name" value="EGF_3"/>
    <property type="match status" value="1"/>
</dbReference>
<dbReference type="OrthoDB" id="522284at2759"/>
<feature type="compositionally biased region" description="Gly residues" evidence="5">
    <location>
        <begin position="51"/>
        <end position="72"/>
    </location>
</feature>
<feature type="chain" id="PRO_5032352595" description="EGF-like domain-containing protein" evidence="6">
    <location>
        <begin position="32"/>
        <end position="849"/>
    </location>
</feature>
<gene>
    <name evidence="8" type="ORF">HYH03_018908</name>
</gene>